<gene>
    <name evidence="2" type="ORF">SAMN05421771_2298</name>
</gene>
<accession>A0A1I6MCJ7</accession>
<dbReference type="RefSeq" id="WP_175528983.1">
    <property type="nucleotide sequence ID" value="NZ_FOZL01000001.1"/>
</dbReference>
<dbReference type="STRING" id="474950.SAMN05421771_2298"/>
<dbReference type="Proteomes" id="UP000199024">
    <property type="component" value="Unassembled WGS sequence"/>
</dbReference>
<sequence length="213" mass="22545">MIRQSVVLLAASLFAVSAHAQLAGYATLTVSRMSNLQSSPYAAPLAPNPIDNSFNPLGGTFGAYYDFKTLGPVRLGVDARTMLLTTKQGAESGYNGVGGKVYSYLGGVRGTFHTPLKAFEGYVQGSAGLGQSNYGFPPAAIAAVTKETNTPASRIIYKNNFEYHAFVGLQLHVTPIAEWRVFEVGYGALSGGGHTYPLQSVSTGVVFHFPVAQ</sequence>
<evidence type="ECO:0000256" key="1">
    <source>
        <dbReference type="SAM" id="SignalP"/>
    </source>
</evidence>
<feature type="signal peptide" evidence="1">
    <location>
        <begin position="1"/>
        <end position="20"/>
    </location>
</feature>
<reference evidence="2 3" key="1">
    <citation type="submission" date="2016-10" db="EMBL/GenBank/DDBJ databases">
        <authorList>
            <person name="de Groot N.N."/>
        </authorList>
    </citation>
    <scope>NUCLEOTIDE SEQUENCE [LARGE SCALE GENOMIC DNA]</scope>
    <source>
        <strain evidence="2 3">DSM 21001</strain>
    </source>
</reference>
<proteinExistence type="predicted"/>
<feature type="chain" id="PRO_5011453874" description="Outer membrane protein beta-barrel domain-containing protein" evidence="1">
    <location>
        <begin position="21"/>
        <end position="213"/>
    </location>
</feature>
<organism evidence="2 3">
    <name type="scientific">Granulicella pectinivorans</name>
    <dbReference type="NCBI Taxonomy" id="474950"/>
    <lineage>
        <taxon>Bacteria</taxon>
        <taxon>Pseudomonadati</taxon>
        <taxon>Acidobacteriota</taxon>
        <taxon>Terriglobia</taxon>
        <taxon>Terriglobales</taxon>
        <taxon>Acidobacteriaceae</taxon>
        <taxon>Granulicella</taxon>
    </lineage>
</organism>
<evidence type="ECO:0000313" key="2">
    <source>
        <dbReference type="EMBL" id="SFS13415.1"/>
    </source>
</evidence>
<evidence type="ECO:0008006" key="4">
    <source>
        <dbReference type="Google" id="ProtNLM"/>
    </source>
</evidence>
<dbReference type="EMBL" id="FOZL01000001">
    <property type="protein sequence ID" value="SFS13415.1"/>
    <property type="molecule type" value="Genomic_DNA"/>
</dbReference>
<keyword evidence="1" id="KW-0732">Signal</keyword>
<protein>
    <recommendedName>
        <fullName evidence="4">Outer membrane protein beta-barrel domain-containing protein</fullName>
    </recommendedName>
</protein>
<keyword evidence="3" id="KW-1185">Reference proteome</keyword>
<evidence type="ECO:0000313" key="3">
    <source>
        <dbReference type="Proteomes" id="UP000199024"/>
    </source>
</evidence>
<dbReference type="AlphaFoldDB" id="A0A1I6MCJ7"/>
<name>A0A1I6MCJ7_9BACT</name>